<dbReference type="PANTHER" id="PTHR30046">
    <property type="entry name" value="FLAGELLAR M-RING PROTEIN"/>
    <property type="match status" value="1"/>
</dbReference>
<keyword evidence="13" id="KW-0966">Cell projection</keyword>
<dbReference type="Proteomes" id="UP000624279">
    <property type="component" value="Unassembled WGS sequence"/>
</dbReference>
<evidence type="ECO:0000313" key="13">
    <source>
        <dbReference type="EMBL" id="MBC3875061.1"/>
    </source>
</evidence>
<evidence type="ECO:0000259" key="11">
    <source>
        <dbReference type="Pfam" id="PF01514"/>
    </source>
</evidence>
<keyword evidence="14" id="KW-1185">Reference proteome</keyword>
<dbReference type="PANTHER" id="PTHR30046:SF0">
    <property type="entry name" value="FLAGELLAR M-RING PROTEIN"/>
    <property type="match status" value="1"/>
</dbReference>
<accession>A0ABR6YER4</accession>
<feature type="domain" description="Flagellar M-ring N-terminal" evidence="11">
    <location>
        <begin position="38"/>
        <end position="210"/>
    </location>
</feature>
<evidence type="ECO:0000256" key="3">
    <source>
        <dbReference type="ARBA" id="ARBA00007971"/>
    </source>
</evidence>
<comment type="function">
    <text evidence="9">The M ring may be actively involved in energy transduction.</text>
</comment>
<reference evidence="13 14" key="1">
    <citation type="submission" date="2020-08" db="EMBL/GenBank/DDBJ databases">
        <title>Novel species isolated from subtropical streams in China.</title>
        <authorList>
            <person name="Lu H."/>
        </authorList>
    </citation>
    <scope>NUCLEOTIDE SEQUENCE [LARGE SCALE GENOMIC DNA]</scope>
    <source>
        <strain evidence="13 14">LX15W</strain>
    </source>
</reference>
<dbReference type="InterPro" id="IPR043427">
    <property type="entry name" value="YscJ/FliF"/>
</dbReference>
<dbReference type="InterPro" id="IPR006182">
    <property type="entry name" value="FliF_N_dom"/>
</dbReference>
<name>A0ABR6YER4_9BURK</name>
<keyword evidence="7 10" id="KW-0472">Membrane</keyword>
<feature type="transmembrane region" description="Helical" evidence="10">
    <location>
        <begin position="429"/>
        <end position="450"/>
    </location>
</feature>
<keyword evidence="5 10" id="KW-0812">Transmembrane</keyword>
<evidence type="ECO:0000256" key="2">
    <source>
        <dbReference type="ARBA" id="ARBA00004651"/>
    </source>
</evidence>
<dbReference type="NCBIfam" id="TIGR00206">
    <property type="entry name" value="fliF"/>
    <property type="match status" value="1"/>
</dbReference>
<evidence type="ECO:0000256" key="9">
    <source>
        <dbReference type="PIRNR" id="PIRNR004862"/>
    </source>
</evidence>
<organism evidence="13 14">
    <name type="scientific">Undibacterium flavidum</name>
    <dbReference type="NCBI Taxonomy" id="2762297"/>
    <lineage>
        <taxon>Bacteria</taxon>
        <taxon>Pseudomonadati</taxon>
        <taxon>Pseudomonadota</taxon>
        <taxon>Betaproteobacteria</taxon>
        <taxon>Burkholderiales</taxon>
        <taxon>Oxalobacteraceae</taxon>
        <taxon>Undibacterium</taxon>
    </lineage>
</organism>
<evidence type="ECO:0000256" key="10">
    <source>
        <dbReference type="SAM" id="Phobius"/>
    </source>
</evidence>
<dbReference type="Gene3D" id="3.30.300.30">
    <property type="match status" value="1"/>
</dbReference>
<keyword evidence="13" id="KW-0969">Cilium</keyword>
<keyword evidence="6 10" id="KW-1133">Transmembrane helix</keyword>
<evidence type="ECO:0000256" key="8">
    <source>
        <dbReference type="ARBA" id="ARBA00023143"/>
    </source>
</evidence>
<evidence type="ECO:0000256" key="6">
    <source>
        <dbReference type="ARBA" id="ARBA00022989"/>
    </source>
</evidence>
<dbReference type="Pfam" id="PF08345">
    <property type="entry name" value="YscJ_FliF_C"/>
    <property type="match status" value="1"/>
</dbReference>
<comment type="caution">
    <text evidence="13">The sequence shown here is derived from an EMBL/GenBank/DDBJ whole genome shotgun (WGS) entry which is preliminary data.</text>
</comment>
<evidence type="ECO:0000256" key="4">
    <source>
        <dbReference type="ARBA" id="ARBA00022475"/>
    </source>
</evidence>
<evidence type="ECO:0000313" key="14">
    <source>
        <dbReference type="Proteomes" id="UP000624279"/>
    </source>
</evidence>
<dbReference type="PIRSF" id="PIRSF004862">
    <property type="entry name" value="FliF"/>
    <property type="match status" value="1"/>
</dbReference>
<evidence type="ECO:0000256" key="5">
    <source>
        <dbReference type="ARBA" id="ARBA00022692"/>
    </source>
</evidence>
<keyword evidence="4" id="KW-1003">Cell membrane</keyword>
<dbReference type="Pfam" id="PF01514">
    <property type="entry name" value="YscJ_FliF"/>
    <property type="match status" value="1"/>
</dbReference>
<comment type="similarity">
    <text evidence="3 9">Belongs to the FliF family.</text>
</comment>
<dbReference type="RefSeq" id="WP_186943038.1">
    <property type="nucleotide sequence ID" value="NZ_JACOGA010000015.1"/>
</dbReference>
<dbReference type="InterPro" id="IPR013556">
    <property type="entry name" value="Flag_M-ring_C"/>
</dbReference>
<dbReference type="InterPro" id="IPR045851">
    <property type="entry name" value="AMP-bd_C_sf"/>
</dbReference>
<dbReference type="InterPro" id="IPR000067">
    <property type="entry name" value="FlgMring_FliF"/>
</dbReference>
<evidence type="ECO:0000256" key="1">
    <source>
        <dbReference type="ARBA" id="ARBA00004117"/>
    </source>
</evidence>
<feature type="transmembrane region" description="Helical" evidence="10">
    <location>
        <begin position="15"/>
        <end position="36"/>
    </location>
</feature>
<sequence length="498" mass="53897">MDRTFWNNLSLASKWGLAIGVALILGVTVTVAALLLKVDYQILFADLKPQDSAVMVAELDRLKIPYRLDDGGNTILVEKEAVHATRLKLLGKDLPLHGAIGFELFNNSDFGMTEFAQKINYQRALQGEITRTIMSLDEIKDVRVHLAMPEEGLFKRASSKAKAAINIALKPGKKLRAEQVNGIQRLVAASVPGILAQDVTIVDQQGIALTRTGTQEFEVSSASLDLKRDTESLLNKKANGVLEQMFGSGQALASVDVVLDMDQIKTTTEDVLAAPPLSGQASTGVIVKEREMSRDNAAPLDAISSSQGVKQSSVNREVDYQVGRRVEQVISQPGAIRKISVVAVIQKHLDAEQSEKLRSLVATAVGASVERGDSIVVQHIFSPRDGGLEANLSNLSSEPGNVGATKELGHESIRENGGERKSAVMTNPAFQLLILLVVIAIVMLAVLLFLNARTNSNAHSARLSDKEKEAALKQIRVWLNKDSALESVPDLATRHTQD</sequence>
<dbReference type="EMBL" id="JACOGA010000015">
    <property type="protein sequence ID" value="MBC3875061.1"/>
    <property type="molecule type" value="Genomic_DNA"/>
</dbReference>
<keyword evidence="8 9" id="KW-0975">Bacterial flagellum</keyword>
<gene>
    <name evidence="13" type="primary">fliF</name>
    <name evidence="13" type="ORF">H8K55_15840</name>
</gene>
<proteinExistence type="inferred from homology"/>
<dbReference type="PRINTS" id="PR01009">
    <property type="entry name" value="FLGMRINGFLIF"/>
</dbReference>
<protein>
    <recommendedName>
        <fullName evidence="9">Flagellar M-ring protein</fullName>
    </recommendedName>
</protein>
<evidence type="ECO:0000256" key="7">
    <source>
        <dbReference type="ARBA" id="ARBA00023136"/>
    </source>
</evidence>
<keyword evidence="13" id="KW-0282">Flagellum</keyword>
<comment type="subcellular location">
    <subcellularLocation>
        <location evidence="1 9">Bacterial flagellum basal body</location>
    </subcellularLocation>
    <subcellularLocation>
        <location evidence="2">Cell membrane</location>
        <topology evidence="2">Multi-pass membrane protein</topology>
    </subcellularLocation>
</comment>
<evidence type="ECO:0000259" key="12">
    <source>
        <dbReference type="Pfam" id="PF08345"/>
    </source>
</evidence>
<feature type="domain" description="Flagellar M-ring C-terminal" evidence="12">
    <location>
        <begin position="242"/>
        <end position="380"/>
    </location>
</feature>